<dbReference type="EMBL" id="JAPQKH010000003">
    <property type="protein sequence ID" value="KAJ5107706.1"/>
    <property type="molecule type" value="Genomic_DNA"/>
</dbReference>
<gene>
    <name evidence="4" type="ORF">N7456_004381</name>
</gene>
<dbReference type="InterPro" id="IPR047122">
    <property type="entry name" value="Trans-enoyl_RdTase-like"/>
</dbReference>
<dbReference type="CDD" id="cd08249">
    <property type="entry name" value="enoyl_reductase_like"/>
    <property type="match status" value="1"/>
</dbReference>
<keyword evidence="5" id="KW-1185">Reference proteome</keyword>
<evidence type="ECO:0000313" key="5">
    <source>
        <dbReference type="Proteomes" id="UP001149165"/>
    </source>
</evidence>
<dbReference type="Pfam" id="PF08240">
    <property type="entry name" value="ADH_N"/>
    <property type="match status" value="1"/>
</dbReference>
<dbReference type="OrthoDB" id="48317at2759"/>
<evidence type="ECO:0000256" key="2">
    <source>
        <dbReference type="ARBA" id="ARBA00023002"/>
    </source>
</evidence>
<dbReference type="InterPro" id="IPR020843">
    <property type="entry name" value="ER"/>
</dbReference>
<reference evidence="4" key="1">
    <citation type="submission" date="2022-11" db="EMBL/GenBank/DDBJ databases">
        <authorList>
            <person name="Petersen C."/>
        </authorList>
    </citation>
    <scope>NUCLEOTIDE SEQUENCE</scope>
    <source>
        <strain evidence="4">IBT 30069</strain>
    </source>
</reference>
<dbReference type="InterPro" id="IPR011032">
    <property type="entry name" value="GroES-like_sf"/>
</dbReference>
<organism evidence="4 5">
    <name type="scientific">Penicillium angulare</name>
    <dbReference type="NCBI Taxonomy" id="116970"/>
    <lineage>
        <taxon>Eukaryota</taxon>
        <taxon>Fungi</taxon>
        <taxon>Dikarya</taxon>
        <taxon>Ascomycota</taxon>
        <taxon>Pezizomycotina</taxon>
        <taxon>Eurotiomycetes</taxon>
        <taxon>Eurotiomycetidae</taxon>
        <taxon>Eurotiales</taxon>
        <taxon>Aspergillaceae</taxon>
        <taxon>Penicillium</taxon>
    </lineage>
</organism>
<dbReference type="GO" id="GO:0016651">
    <property type="term" value="F:oxidoreductase activity, acting on NAD(P)H"/>
    <property type="evidence" value="ECO:0007669"/>
    <property type="project" value="InterPro"/>
</dbReference>
<dbReference type="SMART" id="SM00829">
    <property type="entry name" value="PKS_ER"/>
    <property type="match status" value="1"/>
</dbReference>
<dbReference type="InterPro" id="IPR013154">
    <property type="entry name" value="ADH-like_N"/>
</dbReference>
<evidence type="ECO:0000313" key="4">
    <source>
        <dbReference type="EMBL" id="KAJ5107706.1"/>
    </source>
</evidence>
<keyword evidence="2" id="KW-0560">Oxidoreductase</keyword>
<name>A0A9W9FWG3_9EURO</name>
<sequence length="387" mass="40732">MAPKNQAAWILAKNSVPLKVADAPYTSPGPGQVTIETGAVAINPFDWVLQYQGGILASHLKYPMILGVDVAGTVVEVGPKVTRFKVGDRVAGNACSIGKETNNPAEGAFQLYVVLRENMIVSVPDTVTIEQSAVLGLGVTTATYGLFHKDYLALDMPKVPAPPNPRPGGKYPRAVIVTGGSSSVGASAVQLAVSAGYTVFSTCSPKNFDFVKELGATGVFDYRNQNLVPELVRALEGYELCGAYTVGDGADKICASVMANRLAKTPELPTRKFIALAGGGAIGVDSIKGFSGSYRMMSGMIGMMGRNSIKKITSGIEVKFIMMASTTESDNCVSRVYMEFLGPALAKGQFIAAPDAQIVGRGLEKINEALELNQKGVSAKKIVVSLP</sequence>
<comment type="caution">
    <text evidence="4">The sequence shown here is derived from an EMBL/GenBank/DDBJ whole genome shotgun (WGS) entry which is preliminary data.</text>
</comment>
<comment type="similarity">
    <text evidence="1">Belongs to the zinc-containing alcohol dehydrogenase family.</text>
</comment>
<dbReference type="SUPFAM" id="SSF50129">
    <property type="entry name" value="GroES-like"/>
    <property type="match status" value="1"/>
</dbReference>
<dbReference type="AlphaFoldDB" id="A0A9W9FWG3"/>
<evidence type="ECO:0000259" key="3">
    <source>
        <dbReference type="SMART" id="SM00829"/>
    </source>
</evidence>
<dbReference type="InterPro" id="IPR036291">
    <property type="entry name" value="NAD(P)-bd_dom_sf"/>
</dbReference>
<proteinExistence type="inferred from homology"/>
<feature type="domain" description="Enoyl reductase (ER)" evidence="3">
    <location>
        <begin position="15"/>
        <end position="384"/>
    </location>
</feature>
<accession>A0A9W9FWG3</accession>
<reference evidence="4" key="2">
    <citation type="journal article" date="2023" name="IMA Fungus">
        <title>Comparative genomic study of the Penicillium genus elucidates a diverse pangenome and 15 lateral gene transfer events.</title>
        <authorList>
            <person name="Petersen C."/>
            <person name="Sorensen T."/>
            <person name="Nielsen M.R."/>
            <person name="Sondergaard T.E."/>
            <person name="Sorensen J.L."/>
            <person name="Fitzpatrick D.A."/>
            <person name="Frisvad J.C."/>
            <person name="Nielsen K.L."/>
        </authorList>
    </citation>
    <scope>NUCLEOTIDE SEQUENCE</scope>
    <source>
        <strain evidence="4">IBT 30069</strain>
    </source>
</reference>
<dbReference type="Gene3D" id="3.90.180.10">
    <property type="entry name" value="Medium-chain alcohol dehydrogenases, catalytic domain"/>
    <property type="match status" value="1"/>
</dbReference>
<dbReference type="Gene3D" id="3.40.50.720">
    <property type="entry name" value="NAD(P)-binding Rossmann-like Domain"/>
    <property type="match status" value="1"/>
</dbReference>
<dbReference type="PANTHER" id="PTHR45348:SF2">
    <property type="entry name" value="ZINC-TYPE ALCOHOL DEHYDROGENASE-LIKE PROTEIN C2E1P3.01"/>
    <property type="match status" value="1"/>
</dbReference>
<dbReference type="Proteomes" id="UP001149165">
    <property type="component" value="Unassembled WGS sequence"/>
</dbReference>
<dbReference type="SUPFAM" id="SSF51735">
    <property type="entry name" value="NAD(P)-binding Rossmann-fold domains"/>
    <property type="match status" value="1"/>
</dbReference>
<evidence type="ECO:0000256" key="1">
    <source>
        <dbReference type="ARBA" id="ARBA00008072"/>
    </source>
</evidence>
<dbReference type="PANTHER" id="PTHR45348">
    <property type="entry name" value="HYPOTHETICAL OXIDOREDUCTASE (EUROFUNG)"/>
    <property type="match status" value="1"/>
</dbReference>
<protein>
    <submittedName>
        <fullName evidence="4">Chaperonin 10-like protein</fullName>
    </submittedName>
</protein>